<dbReference type="PANTHER" id="PTHR37694:SF1">
    <property type="entry name" value="SLR8022 PROTEIN"/>
    <property type="match status" value="1"/>
</dbReference>
<feature type="domain" description="Cupin type-2" evidence="1">
    <location>
        <begin position="37"/>
        <end position="105"/>
    </location>
</feature>
<reference evidence="2 3" key="1">
    <citation type="submission" date="2014-01" db="EMBL/GenBank/DDBJ databases">
        <title>Genome sequencing of Thermotog hypogea.</title>
        <authorList>
            <person name="Zhang X."/>
            <person name="Alvare G."/>
            <person name="Fristensky B."/>
            <person name="Chen L."/>
            <person name="Suen T."/>
            <person name="Chen Q."/>
            <person name="Ma K."/>
        </authorList>
    </citation>
    <scope>NUCLEOTIDE SEQUENCE [LARGE SCALE GENOMIC DNA]</scope>
    <source>
        <strain evidence="2 3">DSM 11164</strain>
    </source>
</reference>
<sequence length="111" mass="12679">MMIKHMNEIEPQELLNGEVLKRVFISKDEAPTFVMRLFTLQSNASTPLHSHPWEHEVFVVEGRLKVVCDNGETIVEKGHFVYVSPNELHQFVNVFEGPSSFICVVPKEGEV</sequence>
<dbReference type="Proteomes" id="UP000077469">
    <property type="component" value="Chromosome"/>
</dbReference>
<dbReference type="PaxDb" id="1123384-AJ81_04200"/>
<dbReference type="PATRIC" id="fig|1123384.7.peg.822"/>
<dbReference type="SUPFAM" id="SSF51182">
    <property type="entry name" value="RmlC-like cupins"/>
    <property type="match status" value="1"/>
</dbReference>
<dbReference type="InterPro" id="IPR014710">
    <property type="entry name" value="RmlC-like_jellyroll"/>
</dbReference>
<dbReference type="InterPro" id="IPR011051">
    <property type="entry name" value="RmlC_Cupin_sf"/>
</dbReference>
<name>A0A0X1KQM6_9THEM</name>
<accession>A0A0X1KQM6</accession>
<dbReference type="PANTHER" id="PTHR37694">
    <property type="entry name" value="SLR8022 PROTEIN"/>
    <property type="match status" value="1"/>
</dbReference>
<dbReference type="CDD" id="cd02222">
    <property type="entry name" value="cupin_TM1459-like"/>
    <property type="match status" value="1"/>
</dbReference>
<dbReference type="KEGG" id="phy:AJ81_04200"/>
<evidence type="ECO:0000259" key="1">
    <source>
        <dbReference type="Pfam" id="PF07883"/>
    </source>
</evidence>
<organism evidence="2 3">
    <name type="scientific">Pseudothermotoga hypogea DSM 11164 = NBRC 106472</name>
    <dbReference type="NCBI Taxonomy" id="1123384"/>
    <lineage>
        <taxon>Bacteria</taxon>
        <taxon>Thermotogati</taxon>
        <taxon>Thermotogota</taxon>
        <taxon>Thermotogae</taxon>
        <taxon>Thermotogales</taxon>
        <taxon>Thermotogaceae</taxon>
        <taxon>Pseudothermotoga</taxon>
    </lineage>
</organism>
<dbReference type="AlphaFoldDB" id="A0A0X1KQM6"/>
<proteinExistence type="predicted"/>
<dbReference type="Pfam" id="PF07883">
    <property type="entry name" value="Cupin_2"/>
    <property type="match status" value="1"/>
</dbReference>
<dbReference type="Gene3D" id="2.60.120.10">
    <property type="entry name" value="Jelly Rolls"/>
    <property type="match status" value="1"/>
</dbReference>
<protein>
    <submittedName>
        <fullName evidence="2">Cupin</fullName>
    </submittedName>
</protein>
<dbReference type="EMBL" id="CP007141">
    <property type="protein sequence ID" value="AJC73539.1"/>
    <property type="molecule type" value="Genomic_DNA"/>
</dbReference>
<dbReference type="STRING" id="1123384.AJ81_04200"/>
<evidence type="ECO:0000313" key="2">
    <source>
        <dbReference type="EMBL" id="AJC73539.1"/>
    </source>
</evidence>
<dbReference type="InterPro" id="IPR013096">
    <property type="entry name" value="Cupin_2"/>
</dbReference>
<evidence type="ECO:0000313" key="3">
    <source>
        <dbReference type="Proteomes" id="UP000077469"/>
    </source>
</evidence>
<gene>
    <name evidence="2" type="ORF">AJ81_04200</name>
</gene>
<keyword evidence="3" id="KW-1185">Reference proteome</keyword>